<dbReference type="PANTHER" id="PTHR12879">
    <property type="entry name" value="SPHINGOLIPID DELTA 4 DESATURASE/C-4 HYDROXYLASE PROTEIN DES2"/>
    <property type="match status" value="1"/>
</dbReference>
<feature type="transmembrane region" description="Helical" evidence="10">
    <location>
        <begin position="57"/>
        <end position="77"/>
    </location>
</feature>
<keyword evidence="3 10" id="KW-0812">Transmembrane</keyword>
<gene>
    <name evidence="12" type="ORF">PHACADRAFT_253646</name>
</gene>
<keyword evidence="6 8" id="KW-0443">Lipid metabolism</keyword>
<dbReference type="GO" id="GO:0046513">
    <property type="term" value="P:ceramide biosynthetic process"/>
    <property type="evidence" value="ECO:0007669"/>
    <property type="project" value="TreeGrafter"/>
</dbReference>
<sequence>MTEEPHRSRRMAIMKAHPEVTKLMGHEPLTKWVVLGVVLTQLACALWLRHTRPLSPLFLIIAYSVGGTLNHNLFLAIHEITHNLAFKGIGANKALAIFANLPIGIPYCAMFKKYHLEHHKQLGEDGIDTDLPTHLELLVLNNVLGKVFFATFQILFYALRPGFVKAQRLTKWHYYNIVAQLMFDALLVKTLGIKPLLYLLFSSFFAGSLHPCAGHFIAEHYLWDGLEQETYSYYGPLNTLAYNVGYHNEHHDFPSVSWTRLPALRALAPEFYDTIPSHPSWPMIIVNFIRDPNVGIFSRVKRLSKQARADAEAKHKATDAKDASEGSVASSDDSDDAAEEKK</sequence>
<keyword evidence="5 8" id="KW-0560">Oxidoreductase</keyword>
<comment type="catalytic activity">
    <reaction evidence="8">
        <text>an N-acylsphinganine + 2 Fe(II)-[cytochrome b5] + O2 + 2 H(+) = an N-acylsphing-4-enine + 2 Fe(III)-[cytochrome b5] + 2 H2O</text>
        <dbReference type="Rhea" id="RHEA:46544"/>
        <dbReference type="Rhea" id="RHEA-COMP:10438"/>
        <dbReference type="Rhea" id="RHEA-COMP:10439"/>
        <dbReference type="ChEBI" id="CHEBI:15377"/>
        <dbReference type="ChEBI" id="CHEBI:15378"/>
        <dbReference type="ChEBI" id="CHEBI:15379"/>
        <dbReference type="ChEBI" id="CHEBI:29033"/>
        <dbReference type="ChEBI" id="CHEBI:29034"/>
        <dbReference type="ChEBI" id="CHEBI:31488"/>
        <dbReference type="ChEBI" id="CHEBI:52639"/>
        <dbReference type="EC" id="1.14.19.17"/>
    </reaction>
</comment>
<keyword evidence="8" id="KW-0746">Sphingolipid metabolism</keyword>
<dbReference type="RefSeq" id="XP_007394335.1">
    <property type="nucleotide sequence ID" value="XM_007394273.1"/>
</dbReference>
<evidence type="ECO:0000256" key="10">
    <source>
        <dbReference type="SAM" id="Phobius"/>
    </source>
</evidence>
<dbReference type="STRING" id="650164.K5VY36"/>
<dbReference type="GO" id="GO:0042284">
    <property type="term" value="F:sphingolipid delta-4 desaturase activity"/>
    <property type="evidence" value="ECO:0007669"/>
    <property type="project" value="UniProtKB-UniRule"/>
</dbReference>
<dbReference type="KEGG" id="pco:PHACADRAFT_253646"/>
<dbReference type="SMART" id="SM01269">
    <property type="entry name" value="Lipid_DES"/>
    <property type="match status" value="1"/>
</dbReference>
<comment type="subcellular location">
    <subcellularLocation>
        <location evidence="1">Membrane</location>
        <topology evidence="1">Multi-pass membrane protein</topology>
    </subcellularLocation>
</comment>
<comment type="pathway">
    <text evidence="8">Lipid metabolism; sphingolipid metabolism.</text>
</comment>
<feature type="domain" description="Sphingolipid delta4-desaturase N-terminal" evidence="11">
    <location>
        <begin position="1"/>
        <end position="30"/>
    </location>
</feature>
<evidence type="ECO:0000256" key="3">
    <source>
        <dbReference type="ARBA" id="ARBA00022692"/>
    </source>
</evidence>
<dbReference type="PIRSF" id="PIRSF017228">
    <property type="entry name" value="Sphnglp_dlt4_des"/>
    <property type="match status" value="1"/>
</dbReference>
<feature type="transmembrane region" description="Helical" evidence="10">
    <location>
        <begin position="29"/>
        <end position="48"/>
    </location>
</feature>
<dbReference type="Pfam" id="PF08557">
    <property type="entry name" value="Lipid_DES"/>
    <property type="match status" value="1"/>
</dbReference>
<reference evidence="12 13" key="1">
    <citation type="journal article" date="2012" name="BMC Genomics">
        <title>Comparative genomics of the white-rot fungi, Phanerochaete carnosa and P. chrysosporium, to elucidate the genetic basis of the distinct wood types they colonize.</title>
        <authorList>
            <person name="Suzuki H."/>
            <person name="MacDonald J."/>
            <person name="Syed K."/>
            <person name="Salamov A."/>
            <person name="Hori C."/>
            <person name="Aerts A."/>
            <person name="Henrissat B."/>
            <person name="Wiebenga A."/>
            <person name="vanKuyk P.A."/>
            <person name="Barry K."/>
            <person name="Lindquist E."/>
            <person name="LaButti K."/>
            <person name="Lapidus A."/>
            <person name="Lucas S."/>
            <person name="Coutinho P."/>
            <person name="Gong Y."/>
            <person name="Samejima M."/>
            <person name="Mahadevan R."/>
            <person name="Abou-Zaid M."/>
            <person name="de Vries R.P."/>
            <person name="Igarashi K."/>
            <person name="Yadav J.S."/>
            <person name="Grigoriev I.V."/>
            <person name="Master E.R."/>
        </authorList>
    </citation>
    <scope>NUCLEOTIDE SEQUENCE [LARGE SCALE GENOMIC DNA]</scope>
    <source>
        <strain evidence="12 13">HHB-10118-sp</strain>
    </source>
</reference>
<dbReference type="HOGENOM" id="CLU_032156_0_1_1"/>
<dbReference type="EMBL" id="JH930471">
    <property type="protein sequence ID" value="EKM56488.1"/>
    <property type="molecule type" value="Genomic_DNA"/>
</dbReference>
<keyword evidence="4 10" id="KW-1133">Transmembrane helix</keyword>
<evidence type="ECO:0000259" key="11">
    <source>
        <dbReference type="SMART" id="SM01269"/>
    </source>
</evidence>
<feature type="compositionally biased region" description="Acidic residues" evidence="9">
    <location>
        <begin position="332"/>
        <end position="342"/>
    </location>
</feature>
<dbReference type="Proteomes" id="UP000008370">
    <property type="component" value="Unassembled WGS sequence"/>
</dbReference>
<dbReference type="GeneID" id="18915830"/>
<evidence type="ECO:0000256" key="4">
    <source>
        <dbReference type="ARBA" id="ARBA00022989"/>
    </source>
</evidence>
<feature type="transmembrane region" description="Helical" evidence="10">
    <location>
        <begin position="143"/>
        <end position="160"/>
    </location>
</feature>
<evidence type="ECO:0000256" key="9">
    <source>
        <dbReference type="SAM" id="MobiDB-lite"/>
    </source>
</evidence>
<dbReference type="Pfam" id="PF00487">
    <property type="entry name" value="FA_desaturase"/>
    <property type="match status" value="1"/>
</dbReference>
<feature type="compositionally biased region" description="Basic and acidic residues" evidence="9">
    <location>
        <begin position="308"/>
        <end position="324"/>
    </location>
</feature>
<comment type="function">
    <text evidence="8">Delta(4)-fatty-acid desaturase which introduces a double bond at the 4-position in the long-chain base (LCB) of ceramides.</text>
</comment>
<comment type="similarity">
    <text evidence="2 8">Belongs to the fatty acid desaturase type 1 family. DEGS subfamily.</text>
</comment>
<dbReference type="OrthoDB" id="200948at2759"/>
<dbReference type="InterPro" id="IPR011388">
    <property type="entry name" value="DES1/DES2"/>
</dbReference>
<dbReference type="UniPathway" id="UPA00222"/>
<dbReference type="CDD" id="cd03508">
    <property type="entry name" value="Delta4-sphingolipid-FADS-like"/>
    <property type="match status" value="1"/>
</dbReference>
<keyword evidence="13" id="KW-1185">Reference proteome</keyword>
<evidence type="ECO:0000256" key="1">
    <source>
        <dbReference type="ARBA" id="ARBA00004141"/>
    </source>
</evidence>
<evidence type="ECO:0000256" key="2">
    <source>
        <dbReference type="ARBA" id="ARBA00006146"/>
    </source>
</evidence>
<dbReference type="FunCoup" id="K5VY36">
    <property type="interactions" value="86"/>
</dbReference>
<evidence type="ECO:0000313" key="13">
    <source>
        <dbReference type="Proteomes" id="UP000008370"/>
    </source>
</evidence>
<organism evidence="12 13">
    <name type="scientific">Phanerochaete carnosa (strain HHB-10118-sp)</name>
    <name type="common">White-rot fungus</name>
    <name type="synonym">Peniophora carnosa</name>
    <dbReference type="NCBI Taxonomy" id="650164"/>
    <lineage>
        <taxon>Eukaryota</taxon>
        <taxon>Fungi</taxon>
        <taxon>Dikarya</taxon>
        <taxon>Basidiomycota</taxon>
        <taxon>Agaricomycotina</taxon>
        <taxon>Agaricomycetes</taxon>
        <taxon>Polyporales</taxon>
        <taxon>Phanerochaetaceae</taxon>
        <taxon>Phanerochaete</taxon>
    </lineage>
</organism>
<accession>K5VY36</accession>
<evidence type="ECO:0000256" key="7">
    <source>
        <dbReference type="ARBA" id="ARBA00023136"/>
    </source>
</evidence>
<dbReference type="InterPro" id="IPR005804">
    <property type="entry name" value="FA_desaturase_dom"/>
</dbReference>
<evidence type="ECO:0000256" key="6">
    <source>
        <dbReference type="ARBA" id="ARBA00023098"/>
    </source>
</evidence>
<dbReference type="InterPro" id="IPR013866">
    <property type="entry name" value="Sphingolipid_d4-desaturase_N"/>
</dbReference>
<dbReference type="EC" id="1.14.19.17" evidence="8"/>
<dbReference type="InParanoid" id="K5VY36"/>
<dbReference type="AlphaFoldDB" id="K5VY36"/>
<evidence type="ECO:0000256" key="5">
    <source>
        <dbReference type="ARBA" id="ARBA00023002"/>
    </source>
</evidence>
<dbReference type="GO" id="GO:0016020">
    <property type="term" value="C:membrane"/>
    <property type="evidence" value="ECO:0007669"/>
    <property type="project" value="UniProtKB-SubCell"/>
</dbReference>
<evidence type="ECO:0000256" key="8">
    <source>
        <dbReference type="PIRNR" id="PIRNR017228"/>
    </source>
</evidence>
<proteinExistence type="inferred from homology"/>
<keyword evidence="7 8" id="KW-0472">Membrane</keyword>
<name>K5VY36_PHACS</name>
<feature type="region of interest" description="Disordered" evidence="9">
    <location>
        <begin position="308"/>
        <end position="342"/>
    </location>
</feature>
<dbReference type="PANTHER" id="PTHR12879:SF8">
    <property type="entry name" value="SPHINGOLIPID DELTA(4)-DESATURASE DES1"/>
    <property type="match status" value="1"/>
</dbReference>
<evidence type="ECO:0000313" key="12">
    <source>
        <dbReference type="EMBL" id="EKM56488.1"/>
    </source>
</evidence>
<protein>
    <recommendedName>
        <fullName evidence="8">Sphingolipid delta(4)-desaturase</fullName>
        <ecNumber evidence="8">1.14.19.17</ecNumber>
    </recommendedName>
</protein>